<keyword evidence="2" id="KW-0547">Nucleotide-binding</keyword>
<evidence type="ECO:0000256" key="2">
    <source>
        <dbReference type="ARBA" id="ARBA00022741"/>
    </source>
</evidence>
<dbReference type="Proteomes" id="UP001146793">
    <property type="component" value="Unassembled WGS sequence"/>
</dbReference>
<dbReference type="CDD" id="cd01883">
    <property type="entry name" value="EF1_alpha"/>
    <property type="match status" value="1"/>
</dbReference>
<dbReference type="SUPFAM" id="SSF50447">
    <property type="entry name" value="Translation proteins"/>
    <property type="match status" value="1"/>
</dbReference>
<dbReference type="InterPro" id="IPR000795">
    <property type="entry name" value="T_Tr_GTP-bd_dom"/>
</dbReference>
<dbReference type="SUPFAM" id="SSF50465">
    <property type="entry name" value="EF-Tu/eEF-1alpha/eIF2-gamma C-terminal domain"/>
    <property type="match status" value="1"/>
</dbReference>
<evidence type="ECO:0000256" key="4">
    <source>
        <dbReference type="ARBA" id="ARBA00022917"/>
    </source>
</evidence>
<dbReference type="InterPro" id="IPR009000">
    <property type="entry name" value="Transl_B-barrel_sf"/>
</dbReference>
<dbReference type="GO" id="GO:0003746">
    <property type="term" value="F:translation elongation factor activity"/>
    <property type="evidence" value="ECO:0007669"/>
    <property type="project" value="UniProtKB-KW"/>
</dbReference>
<comment type="caution">
    <text evidence="7">The sequence shown here is derived from an EMBL/GenBank/DDBJ whole genome shotgun (WGS) entry which is preliminary data.</text>
</comment>
<feature type="domain" description="Tr-type G" evidence="6">
    <location>
        <begin position="4"/>
        <end position="228"/>
    </location>
</feature>
<keyword evidence="4" id="KW-0648">Protein biosynthesis</keyword>
<dbReference type="InterPro" id="IPR031157">
    <property type="entry name" value="G_TR_CS"/>
</dbReference>
<evidence type="ECO:0000313" key="7">
    <source>
        <dbReference type="EMBL" id="KAJ3450623.1"/>
    </source>
</evidence>
<dbReference type="InterPro" id="IPR050100">
    <property type="entry name" value="TRAFAC_GTPase_members"/>
</dbReference>
<reference evidence="7" key="1">
    <citation type="submission" date="2022-08" db="EMBL/GenBank/DDBJ databases">
        <title>Novel sulphate-reducing endosymbionts in the free-living metamonad Anaeramoeba.</title>
        <authorList>
            <person name="Jerlstrom-Hultqvist J."/>
            <person name="Cepicka I."/>
            <person name="Gallot-Lavallee L."/>
            <person name="Salas-Leiva D."/>
            <person name="Curtis B.A."/>
            <person name="Zahonova K."/>
            <person name="Pipaliya S."/>
            <person name="Dacks J."/>
            <person name="Roger A.J."/>
        </authorList>
    </citation>
    <scope>NUCLEOTIDE SEQUENCE</scope>
    <source>
        <strain evidence="7">Busselton2</strain>
    </source>
</reference>
<dbReference type="FunFam" id="2.40.30.10:FF:000005">
    <property type="entry name" value="Elongation factor 1-alpha"/>
    <property type="match status" value="1"/>
</dbReference>
<gene>
    <name evidence="7" type="ORF">M0812_06807</name>
</gene>
<dbReference type="PRINTS" id="PR00315">
    <property type="entry name" value="ELONGATNFCT"/>
</dbReference>
<dbReference type="Pfam" id="PF22594">
    <property type="entry name" value="GTP-eEF1A_C"/>
    <property type="match status" value="1"/>
</dbReference>
<dbReference type="GO" id="GO:0003924">
    <property type="term" value="F:GTPase activity"/>
    <property type="evidence" value="ECO:0007669"/>
    <property type="project" value="InterPro"/>
</dbReference>
<evidence type="ECO:0000313" key="8">
    <source>
        <dbReference type="Proteomes" id="UP001146793"/>
    </source>
</evidence>
<comment type="similarity">
    <text evidence="1">Belongs to the TRAFAC class translation factor GTPase superfamily. Classic translation factor GTPase family. EF-Tu/EF-1A subfamily.</text>
</comment>
<proteinExistence type="inferred from homology"/>
<evidence type="ECO:0000256" key="5">
    <source>
        <dbReference type="ARBA" id="ARBA00023134"/>
    </source>
</evidence>
<sequence length="435" mass="48958">MSYKENLNVVFLGHVDCGKSTIIGHFAQLLGKVTEKEMLKLEKESNELGKGSFKYAWVLDKNREERERGITINTSHLNIELKSKMVNMIDVPGHRNFMKNLLAGVSQADIAVIVIAATTGEFEVGISKYGQTREHLLIASAMGIKRLIILVNKMDGWGVKFSVERFHEIKKEMQRLLKKHGFNPKSIPFIPISGWCGHNLTEPHSTDMQWYKGETLLSTLESLKCPIRDIELPLRIPILDVFKISGIGIVPVGRIETGRLAKNQVIKFSHSDDSSKVYSIESFWKPREVAIPGHLVGFNVKGFARHQLHRGMVVGDPNNDPPCLASRFTAKITILNHPGKLKEGYTPVFYIHTANCSCRFDKILKVINPENADEIIDENPTFITKGQTAIVVVKPSKPLSVEIFGRYSRLSRFVIGDLRQTIGFGIIKSVEKFEK</sequence>
<dbReference type="InterPro" id="IPR009001">
    <property type="entry name" value="Transl_elong_EF1A/Init_IF2_C"/>
</dbReference>
<dbReference type="InterPro" id="IPR027417">
    <property type="entry name" value="P-loop_NTPase"/>
</dbReference>
<dbReference type="PANTHER" id="PTHR23115">
    <property type="entry name" value="TRANSLATION FACTOR"/>
    <property type="match status" value="1"/>
</dbReference>
<name>A0AAV8A8L2_9EUKA</name>
<dbReference type="PROSITE" id="PS51722">
    <property type="entry name" value="G_TR_2"/>
    <property type="match status" value="1"/>
</dbReference>
<evidence type="ECO:0000256" key="1">
    <source>
        <dbReference type="ARBA" id="ARBA00007249"/>
    </source>
</evidence>
<dbReference type="Gene3D" id="3.40.50.300">
    <property type="entry name" value="P-loop containing nucleotide triphosphate hydrolases"/>
    <property type="match status" value="1"/>
</dbReference>
<organism evidence="7 8">
    <name type="scientific">Anaeramoeba flamelloides</name>
    <dbReference type="NCBI Taxonomy" id="1746091"/>
    <lineage>
        <taxon>Eukaryota</taxon>
        <taxon>Metamonada</taxon>
        <taxon>Anaeramoebidae</taxon>
        <taxon>Anaeramoeba</taxon>
    </lineage>
</organism>
<dbReference type="EMBL" id="JANTQA010000012">
    <property type="protein sequence ID" value="KAJ3450623.1"/>
    <property type="molecule type" value="Genomic_DNA"/>
</dbReference>
<dbReference type="AlphaFoldDB" id="A0AAV8A8L2"/>
<dbReference type="InterPro" id="IPR054696">
    <property type="entry name" value="GTP-eEF1A_C"/>
</dbReference>
<dbReference type="InterPro" id="IPR004161">
    <property type="entry name" value="EFTu-like_2"/>
</dbReference>
<dbReference type="Pfam" id="PF00009">
    <property type="entry name" value="GTP_EFTU"/>
    <property type="match status" value="1"/>
</dbReference>
<evidence type="ECO:0000259" key="6">
    <source>
        <dbReference type="PROSITE" id="PS51722"/>
    </source>
</evidence>
<keyword evidence="5" id="KW-0342">GTP-binding</keyword>
<accession>A0AAV8A8L2</accession>
<dbReference type="PROSITE" id="PS00301">
    <property type="entry name" value="G_TR_1"/>
    <property type="match status" value="1"/>
</dbReference>
<dbReference type="SUPFAM" id="SSF52540">
    <property type="entry name" value="P-loop containing nucleoside triphosphate hydrolases"/>
    <property type="match status" value="1"/>
</dbReference>
<protein>
    <submittedName>
        <fullName evidence="7">Elongation factor 1-alpha</fullName>
    </submittedName>
</protein>
<dbReference type="GO" id="GO:0005525">
    <property type="term" value="F:GTP binding"/>
    <property type="evidence" value="ECO:0007669"/>
    <property type="project" value="UniProtKB-KW"/>
</dbReference>
<evidence type="ECO:0000256" key="3">
    <source>
        <dbReference type="ARBA" id="ARBA00022768"/>
    </source>
</evidence>
<dbReference type="Gene3D" id="2.40.30.10">
    <property type="entry name" value="Translation factors"/>
    <property type="match status" value="2"/>
</dbReference>
<keyword evidence="3 7" id="KW-0251">Elongation factor</keyword>
<dbReference type="Pfam" id="PF03144">
    <property type="entry name" value="GTP_EFTU_D2"/>
    <property type="match status" value="1"/>
</dbReference>